<name>A0ABT3RQZ1_9BACT</name>
<comment type="caution">
    <text evidence="8">The sequence shown here is derived from an EMBL/GenBank/DDBJ whole genome shotgun (WGS) entry which is preliminary data.</text>
</comment>
<keyword evidence="3 6" id="KW-0812">Transmembrane</keyword>
<evidence type="ECO:0000259" key="7">
    <source>
        <dbReference type="Pfam" id="PF06271"/>
    </source>
</evidence>
<evidence type="ECO:0000256" key="4">
    <source>
        <dbReference type="ARBA" id="ARBA00022989"/>
    </source>
</evidence>
<dbReference type="PANTHER" id="PTHR36115">
    <property type="entry name" value="PROLINE-RICH ANTIGEN HOMOLOG-RELATED"/>
    <property type="match status" value="1"/>
</dbReference>
<evidence type="ECO:0000256" key="2">
    <source>
        <dbReference type="ARBA" id="ARBA00022475"/>
    </source>
</evidence>
<evidence type="ECO:0000256" key="5">
    <source>
        <dbReference type="ARBA" id="ARBA00023136"/>
    </source>
</evidence>
<accession>A0ABT3RQZ1</accession>
<proteinExistence type="predicted"/>
<gene>
    <name evidence="8" type="ORF">OO013_07000</name>
</gene>
<feature type="transmembrane region" description="Helical" evidence="6">
    <location>
        <begin position="23"/>
        <end position="44"/>
    </location>
</feature>
<evidence type="ECO:0000256" key="6">
    <source>
        <dbReference type="SAM" id="Phobius"/>
    </source>
</evidence>
<dbReference type="InterPro" id="IPR051791">
    <property type="entry name" value="Pra-immunoreactive"/>
</dbReference>
<dbReference type="PANTHER" id="PTHR36115:SF4">
    <property type="entry name" value="MEMBRANE PROTEIN"/>
    <property type="match status" value="1"/>
</dbReference>
<evidence type="ECO:0000256" key="3">
    <source>
        <dbReference type="ARBA" id="ARBA00022692"/>
    </source>
</evidence>
<dbReference type="Proteomes" id="UP001209885">
    <property type="component" value="Unassembled WGS sequence"/>
</dbReference>
<evidence type="ECO:0000256" key="1">
    <source>
        <dbReference type="ARBA" id="ARBA00004651"/>
    </source>
</evidence>
<feature type="transmembrane region" description="Helical" evidence="6">
    <location>
        <begin position="108"/>
        <end position="128"/>
    </location>
</feature>
<dbReference type="RefSeq" id="WP_266055991.1">
    <property type="nucleotide sequence ID" value="NZ_JAPFQN010000004.1"/>
</dbReference>
<keyword evidence="5 6" id="KW-0472">Membrane</keyword>
<keyword evidence="9" id="KW-1185">Reference proteome</keyword>
<protein>
    <submittedName>
        <fullName evidence="8">RDD family protein</fullName>
    </submittedName>
</protein>
<comment type="subcellular location">
    <subcellularLocation>
        <location evidence="1">Cell membrane</location>
        <topology evidence="1">Multi-pass membrane protein</topology>
    </subcellularLocation>
</comment>
<evidence type="ECO:0000313" key="8">
    <source>
        <dbReference type="EMBL" id="MCX2743605.1"/>
    </source>
</evidence>
<reference evidence="8 9" key="1">
    <citation type="submission" date="2022-11" db="EMBL/GenBank/DDBJ databases">
        <title>The characterization of three novel Bacteroidetes species and genomic analysis of their roles in tidal elemental geochemical cycles.</title>
        <authorList>
            <person name="Ma K."/>
        </authorList>
    </citation>
    <scope>NUCLEOTIDE SEQUENCE [LARGE SCALE GENOMIC DNA]</scope>
    <source>
        <strain evidence="8 9">M17</strain>
    </source>
</reference>
<keyword evidence="4 6" id="KW-1133">Transmembrane helix</keyword>
<dbReference type="EMBL" id="JAPFQN010000004">
    <property type="protein sequence ID" value="MCX2743605.1"/>
    <property type="molecule type" value="Genomic_DNA"/>
</dbReference>
<feature type="transmembrane region" description="Helical" evidence="6">
    <location>
        <begin position="56"/>
        <end position="77"/>
    </location>
</feature>
<organism evidence="8 9">
    <name type="scientific">Mangrovivirga halotolerans</name>
    <dbReference type="NCBI Taxonomy" id="2993936"/>
    <lineage>
        <taxon>Bacteria</taxon>
        <taxon>Pseudomonadati</taxon>
        <taxon>Bacteroidota</taxon>
        <taxon>Cytophagia</taxon>
        <taxon>Cytophagales</taxon>
        <taxon>Mangrovivirgaceae</taxon>
        <taxon>Mangrovivirga</taxon>
    </lineage>
</organism>
<sequence length="189" mass="21340">MSNEKITLHRGLAELKPNLSARFWAMFVDLFLFYGLSIAGLFLIGQKSITSFEISILDCVTMVAVWILYFPVTEFLFGQTIGYKVSGLKVVDTQGKEIDFTKAFTRRLYDLIDFHFTLGVVALITTLFSKNNQRLADMATNTFVIGGESLSCFSCNETFILEPNERLNGHIECPNCQAENEIDPLKMHS</sequence>
<evidence type="ECO:0000313" key="9">
    <source>
        <dbReference type="Proteomes" id="UP001209885"/>
    </source>
</evidence>
<feature type="domain" description="RDD" evidence="7">
    <location>
        <begin position="17"/>
        <end position="141"/>
    </location>
</feature>
<keyword evidence="2" id="KW-1003">Cell membrane</keyword>
<dbReference type="InterPro" id="IPR010432">
    <property type="entry name" value="RDD"/>
</dbReference>
<dbReference type="Pfam" id="PF06271">
    <property type="entry name" value="RDD"/>
    <property type="match status" value="1"/>
</dbReference>